<evidence type="ECO:0000313" key="1">
    <source>
        <dbReference type="EMBL" id="KAK0441000.1"/>
    </source>
</evidence>
<sequence>MPPNRKVTPSFSATYVKFGVSWNSAGEYLYTAVGSFISQTWPPKSSFYLQICPTKSSLSIGGNTGIGYKIAKAHDSKLTGYCRVMLVYVAYRVCTTSLEEKVALLLDLIIRSYGQRVPNGVPKTGFLSGIMNLPKELLTREGYNLHIDLDAIDLWRPLERRGSTSNPLRLDSAPSTNTSSIAAELVSKINYEACRDGHTCQKLSLDRRRSLFPDQVGREKGIMPSSVDASEFLGTEREYVLTPRKTLLKEYPSEPRFGMRRFNAPEDMQNRMLKPAPYDALIQLCPTTVPAGVNLNRKARPCSIFLYPEPEIVDNGVMTLEVPLTCEHPQTRSLQKSHIDKIWGRKRLVQTVYQSKSQIYHK</sequence>
<reference evidence="1" key="1">
    <citation type="submission" date="2023-06" db="EMBL/GenBank/DDBJ databases">
        <authorList>
            <consortium name="Lawrence Berkeley National Laboratory"/>
            <person name="Ahrendt S."/>
            <person name="Sahu N."/>
            <person name="Indic B."/>
            <person name="Wong-Bajracharya J."/>
            <person name="Merenyi Z."/>
            <person name="Ke H.-M."/>
            <person name="Monk M."/>
            <person name="Kocsube S."/>
            <person name="Drula E."/>
            <person name="Lipzen A."/>
            <person name="Balint B."/>
            <person name="Henrissat B."/>
            <person name="Andreopoulos B."/>
            <person name="Martin F.M."/>
            <person name="Harder C.B."/>
            <person name="Rigling D."/>
            <person name="Ford K.L."/>
            <person name="Foster G.D."/>
            <person name="Pangilinan J."/>
            <person name="Papanicolaou A."/>
            <person name="Barry K."/>
            <person name="LaButti K."/>
            <person name="Viragh M."/>
            <person name="Koriabine M."/>
            <person name="Yan M."/>
            <person name="Riley R."/>
            <person name="Champramary S."/>
            <person name="Plett K.L."/>
            <person name="Tsai I.J."/>
            <person name="Slot J."/>
            <person name="Sipos G."/>
            <person name="Plett J."/>
            <person name="Nagy L.G."/>
            <person name="Grigoriev I.V."/>
        </authorList>
    </citation>
    <scope>NUCLEOTIDE SEQUENCE</scope>
    <source>
        <strain evidence="1">FPL87.14</strain>
    </source>
</reference>
<organism evidence="1 2">
    <name type="scientific">Armillaria borealis</name>
    <dbReference type="NCBI Taxonomy" id="47425"/>
    <lineage>
        <taxon>Eukaryota</taxon>
        <taxon>Fungi</taxon>
        <taxon>Dikarya</taxon>
        <taxon>Basidiomycota</taxon>
        <taxon>Agaricomycotina</taxon>
        <taxon>Agaricomycetes</taxon>
        <taxon>Agaricomycetidae</taxon>
        <taxon>Agaricales</taxon>
        <taxon>Marasmiineae</taxon>
        <taxon>Physalacriaceae</taxon>
        <taxon>Armillaria</taxon>
    </lineage>
</organism>
<name>A0AA39JFG9_9AGAR</name>
<dbReference type="AlphaFoldDB" id="A0AA39JFG9"/>
<comment type="caution">
    <text evidence="1">The sequence shown here is derived from an EMBL/GenBank/DDBJ whole genome shotgun (WGS) entry which is preliminary data.</text>
</comment>
<evidence type="ECO:0000313" key="2">
    <source>
        <dbReference type="Proteomes" id="UP001175226"/>
    </source>
</evidence>
<keyword evidence="2" id="KW-1185">Reference proteome</keyword>
<protein>
    <submittedName>
        <fullName evidence="1">Uncharacterized protein</fullName>
    </submittedName>
</protein>
<dbReference type="EMBL" id="JAUEPT010000031">
    <property type="protein sequence ID" value="KAK0441000.1"/>
    <property type="molecule type" value="Genomic_DNA"/>
</dbReference>
<gene>
    <name evidence="1" type="ORF">EV421DRAFT_2020055</name>
</gene>
<accession>A0AA39JFG9</accession>
<proteinExistence type="predicted"/>
<dbReference type="Proteomes" id="UP001175226">
    <property type="component" value="Unassembled WGS sequence"/>
</dbReference>